<protein>
    <submittedName>
        <fullName evidence="1">Uncharacterized protein</fullName>
    </submittedName>
</protein>
<evidence type="ECO:0000313" key="1">
    <source>
        <dbReference type="EMBL" id="POW06606.1"/>
    </source>
</evidence>
<accession>A0A2S4VAQ0</accession>
<comment type="caution">
    <text evidence="1">The sequence shown here is derived from an EMBL/GenBank/DDBJ whole genome shotgun (WGS) entry which is preliminary data.</text>
</comment>
<dbReference type="EMBL" id="PKSL01000084">
    <property type="protein sequence ID" value="POW06606.1"/>
    <property type="molecule type" value="Genomic_DNA"/>
</dbReference>
<dbReference type="AlphaFoldDB" id="A0A2S4VAQ0"/>
<dbReference type="VEuPathDB" id="FungiDB:PSHT_11244"/>
<keyword evidence="2" id="KW-1185">Reference proteome</keyword>
<organism evidence="1 2">
    <name type="scientific">Puccinia striiformis</name>
    <dbReference type="NCBI Taxonomy" id="27350"/>
    <lineage>
        <taxon>Eukaryota</taxon>
        <taxon>Fungi</taxon>
        <taxon>Dikarya</taxon>
        <taxon>Basidiomycota</taxon>
        <taxon>Pucciniomycotina</taxon>
        <taxon>Pucciniomycetes</taxon>
        <taxon>Pucciniales</taxon>
        <taxon>Pucciniaceae</taxon>
        <taxon>Puccinia</taxon>
    </lineage>
</organism>
<evidence type="ECO:0000313" key="2">
    <source>
        <dbReference type="Proteomes" id="UP000239156"/>
    </source>
</evidence>
<reference evidence="1" key="1">
    <citation type="submission" date="2017-12" db="EMBL/GenBank/DDBJ databases">
        <title>Gene loss provides genomic basis for host adaptation in cereal stripe rust fungi.</title>
        <authorList>
            <person name="Xia C."/>
        </authorList>
    </citation>
    <scope>NUCLEOTIDE SEQUENCE [LARGE SCALE GENOMIC DNA]</scope>
    <source>
        <strain evidence="1">93-210</strain>
    </source>
</reference>
<dbReference type="Proteomes" id="UP000239156">
    <property type="component" value="Unassembled WGS sequence"/>
</dbReference>
<name>A0A2S4VAQ0_9BASI</name>
<gene>
    <name evidence="1" type="ORF">PSTT_08880</name>
</gene>
<dbReference type="VEuPathDB" id="FungiDB:PSTT_08880"/>
<proteinExistence type="predicted"/>
<sequence length="101" mass="11008">MINHDALPSSKPIVDGLDGQEAIPADTVWNKKGSGSWIEENPLCNTSIWERIDRLNRAGSLTLFSARAGPFHSESGGLQSHAITFETGRSEEGFKLRSQPS</sequence>